<name>A0A9X4NRU8_9BURK</name>
<keyword evidence="3" id="KW-1185">Reference proteome</keyword>
<dbReference type="PANTHER" id="PTHR43968:SF6">
    <property type="entry name" value="GLUTATHIONE S-TRANSFERASE OMEGA"/>
    <property type="match status" value="1"/>
</dbReference>
<dbReference type="EMBL" id="AOGK01000010">
    <property type="protein sequence ID" value="MDG5976062.1"/>
    <property type="molecule type" value="Genomic_DNA"/>
</dbReference>
<comment type="caution">
    <text evidence="2">The sequence shown here is derived from an EMBL/GenBank/DDBJ whole genome shotgun (WGS) entry which is preliminary data.</text>
</comment>
<dbReference type="RefSeq" id="WP_068172254.1">
    <property type="nucleotide sequence ID" value="NZ_AOGK01000010.1"/>
</dbReference>
<dbReference type="InterPro" id="IPR050983">
    <property type="entry name" value="GST_Omega/HSP26"/>
</dbReference>
<dbReference type="PROSITE" id="PS51354">
    <property type="entry name" value="GLUTAREDOXIN_2"/>
    <property type="match status" value="1"/>
</dbReference>
<proteinExistence type="predicted"/>
<accession>A0A9X4NRU8</accession>
<dbReference type="Gene3D" id="1.20.1050.10">
    <property type="match status" value="1"/>
</dbReference>
<dbReference type="Gene3D" id="3.40.30.10">
    <property type="entry name" value="Glutaredoxin"/>
    <property type="match status" value="1"/>
</dbReference>
<evidence type="ECO:0000313" key="2">
    <source>
        <dbReference type="EMBL" id="MDG5976062.1"/>
    </source>
</evidence>
<dbReference type="OrthoDB" id="9813092at2"/>
<dbReference type="SUPFAM" id="SSF47616">
    <property type="entry name" value="GST C-terminal domain-like"/>
    <property type="match status" value="1"/>
</dbReference>
<organism evidence="2 3">
    <name type="scientific">Hydrogenophaga taeniospiralis CCUG 15921</name>
    <dbReference type="NCBI Taxonomy" id="1281780"/>
    <lineage>
        <taxon>Bacteria</taxon>
        <taxon>Pseudomonadati</taxon>
        <taxon>Pseudomonadota</taxon>
        <taxon>Betaproteobacteria</taxon>
        <taxon>Burkholderiales</taxon>
        <taxon>Comamonadaceae</taxon>
        <taxon>Hydrogenophaga</taxon>
    </lineage>
</organism>
<dbReference type="PROSITE" id="PS50404">
    <property type="entry name" value="GST_NTER"/>
    <property type="match status" value="1"/>
</dbReference>
<reference evidence="2" key="1">
    <citation type="submission" date="2013-01" db="EMBL/GenBank/DDBJ databases">
        <title>Genome draft of Hydrogenophaga taeniospiralis 2K1.</title>
        <authorList>
            <person name="Gomila M."/>
            <person name="Lalucat J."/>
        </authorList>
    </citation>
    <scope>NUCLEOTIDE SEQUENCE</scope>
    <source>
        <strain evidence="2">CCUG 15921</strain>
    </source>
</reference>
<dbReference type="InterPro" id="IPR004045">
    <property type="entry name" value="Glutathione_S-Trfase_N"/>
</dbReference>
<dbReference type="InterPro" id="IPR036249">
    <property type="entry name" value="Thioredoxin-like_sf"/>
</dbReference>
<dbReference type="PANTHER" id="PTHR43968">
    <property type="match status" value="1"/>
</dbReference>
<dbReference type="GO" id="GO:0005737">
    <property type="term" value="C:cytoplasm"/>
    <property type="evidence" value="ECO:0007669"/>
    <property type="project" value="TreeGrafter"/>
</dbReference>
<dbReference type="SUPFAM" id="SSF52833">
    <property type="entry name" value="Thioredoxin-like"/>
    <property type="match status" value="1"/>
</dbReference>
<feature type="domain" description="GST N-terminal" evidence="1">
    <location>
        <begin position="3"/>
        <end position="82"/>
    </location>
</feature>
<gene>
    <name evidence="2" type="ORF">H010_12409</name>
</gene>
<dbReference type="CDD" id="cd03196">
    <property type="entry name" value="GST_C_5"/>
    <property type="match status" value="1"/>
</dbReference>
<evidence type="ECO:0000259" key="1">
    <source>
        <dbReference type="PROSITE" id="PS50404"/>
    </source>
</evidence>
<sequence length="212" mass="24287">MTPAPLLYSYRRCPYAMRARMALLHARVAFDTFEISLRDKPKQMLALSPKGTVPVLRLPDGQVLEQSLDIMRWAFVETGDTEGWWARAQNPVNLELLAVCDGAFKHHLDRYKYPERFDGVDSRAHHREQAVEVLLKPLDAQLQRTGQLGGPAPCAADIAIFPFVRQFAAVEPGWFEGLPLLALKRWLDEWLKHLHFVSTMAKLPNRKMDHHP</sequence>
<dbReference type="Pfam" id="PF13417">
    <property type="entry name" value="GST_N_3"/>
    <property type="match status" value="1"/>
</dbReference>
<protein>
    <submittedName>
        <fullName evidence="2">Glutathione S-transferase domain-containing protein</fullName>
    </submittedName>
</protein>
<dbReference type="Proteomes" id="UP001152876">
    <property type="component" value="Unassembled WGS sequence"/>
</dbReference>
<evidence type="ECO:0000313" key="3">
    <source>
        <dbReference type="Proteomes" id="UP001152876"/>
    </source>
</evidence>
<dbReference type="AlphaFoldDB" id="A0A9X4NRU8"/>
<dbReference type="InterPro" id="IPR036282">
    <property type="entry name" value="Glutathione-S-Trfase_C_sf"/>
</dbReference>